<dbReference type="Pfam" id="PF00535">
    <property type="entry name" value="Glycos_transf_2"/>
    <property type="match status" value="1"/>
</dbReference>
<feature type="transmembrane region" description="Helical" evidence="1">
    <location>
        <begin position="357"/>
        <end position="380"/>
    </location>
</feature>
<feature type="domain" description="Glycosyltransferase 2-like" evidence="2">
    <location>
        <begin position="9"/>
        <end position="168"/>
    </location>
</feature>
<keyword evidence="1" id="KW-0472">Membrane</keyword>
<feature type="domain" description="Low-salt glycan biosynthesis hexosyltransferase Agl6 C-terminal transmembrane region" evidence="3">
    <location>
        <begin position="289"/>
        <end position="381"/>
    </location>
</feature>
<evidence type="ECO:0000313" key="5">
    <source>
        <dbReference type="Proteomes" id="UP000464178"/>
    </source>
</evidence>
<feature type="transmembrane region" description="Helical" evidence="1">
    <location>
        <begin position="259"/>
        <end position="281"/>
    </location>
</feature>
<dbReference type="PANTHER" id="PTHR48090">
    <property type="entry name" value="UNDECAPRENYL-PHOSPHATE 4-DEOXY-4-FORMAMIDO-L-ARABINOSE TRANSFERASE-RELATED"/>
    <property type="match status" value="1"/>
</dbReference>
<evidence type="ECO:0000313" key="4">
    <source>
        <dbReference type="EMBL" id="VTR93092.1"/>
    </source>
</evidence>
<keyword evidence="5" id="KW-1185">Reference proteome</keyword>
<evidence type="ECO:0000259" key="3">
    <source>
        <dbReference type="Pfam" id="PF26629"/>
    </source>
</evidence>
<dbReference type="EMBL" id="LR593886">
    <property type="protein sequence ID" value="VTR93092.1"/>
    <property type="molecule type" value="Genomic_DNA"/>
</dbReference>
<dbReference type="InterPro" id="IPR029044">
    <property type="entry name" value="Nucleotide-diphossugar_trans"/>
</dbReference>
<dbReference type="InterPro" id="IPR001173">
    <property type="entry name" value="Glyco_trans_2-like"/>
</dbReference>
<dbReference type="AlphaFoldDB" id="A0A6P2D0Z9"/>
<keyword evidence="4" id="KW-0808">Transferase</keyword>
<accession>A0A6P2D0Z9</accession>
<name>A0A6P2D0Z9_9BACT</name>
<dbReference type="Proteomes" id="UP000464178">
    <property type="component" value="Chromosome"/>
</dbReference>
<sequence length="400" mass="43839">MANSPIELSVVMPCLNEARTVGKCVTKTLQAFHRLNLIGEVIVADNGSIDGSPTIAAEAGARVVSVHKRGYGAAIQGGVAAACGRYVLMGDSDDSYDFLRIEEFVTRLRAGDELVMGNRFRGGIRSGAMPWHHRYVGNPVLTGVLNLFFRAGVGDAHCGLRAFRKDAYGRLNLVAPGMEFASEMVVKAALYRLRIGEVPVVLHPDGRDRQPHLRSFRDGWRHLRLLLLFCPLWLFLIPAVLLLSGGLILMTWLTGGPRFISGIGFDVHTMLLGALCTLLGYQTFWLGLFGKMYGSLVAALPADPIAGRLIKWLSVERTLFLGGSAFLGGIGMNLWLVKEWWDVSLGELELRHTLRHALWGLTGMVVGVQTIYGGFFLGLLQQLRMPVTTPSAHEATARFQ</sequence>
<dbReference type="CDD" id="cd04179">
    <property type="entry name" value="DPM_DPG-synthase_like"/>
    <property type="match status" value="1"/>
</dbReference>
<reference evidence="4 5" key="1">
    <citation type="submission" date="2019-05" db="EMBL/GenBank/DDBJ databases">
        <authorList>
            <consortium name="Science for Life Laboratories"/>
        </authorList>
    </citation>
    <scope>NUCLEOTIDE SEQUENCE [LARGE SCALE GENOMIC DNA]</scope>
    <source>
        <strain evidence="4">Soil9</strain>
    </source>
</reference>
<dbReference type="Pfam" id="PF26629">
    <property type="entry name" value="GT2_TM_C"/>
    <property type="match status" value="1"/>
</dbReference>
<dbReference type="KEGG" id="gms:SOIL9_46220"/>
<dbReference type="SUPFAM" id="SSF53448">
    <property type="entry name" value="Nucleotide-diphospho-sugar transferases"/>
    <property type="match status" value="1"/>
</dbReference>
<gene>
    <name evidence="4" type="ORF">SOIL9_46220</name>
</gene>
<keyword evidence="1" id="KW-1133">Transmembrane helix</keyword>
<feature type="transmembrane region" description="Helical" evidence="1">
    <location>
        <begin position="225"/>
        <end position="253"/>
    </location>
</feature>
<dbReference type="InterPro" id="IPR050256">
    <property type="entry name" value="Glycosyltransferase_2"/>
</dbReference>
<protein>
    <submittedName>
        <fullName evidence="4">Uncharacterized protein</fullName>
    </submittedName>
</protein>
<keyword evidence="1" id="KW-0812">Transmembrane</keyword>
<organism evidence="4 5">
    <name type="scientific">Gemmata massiliana</name>
    <dbReference type="NCBI Taxonomy" id="1210884"/>
    <lineage>
        <taxon>Bacteria</taxon>
        <taxon>Pseudomonadati</taxon>
        <taxon>Planctomycetota</taxon>
        <taxon>Planctomycetia</taxon>
        <taxon>Gemmatales</taxon>
        <taxon>Gemmataceae</taxon>
        <taxon>Gemmata</taxon>
    </lineage>
</organism>
<evidence type="ECO:0000259" key="2">
    <source>
        <dbReference type="Pfam" id="PF00535"/>
    </source>
</evidence>
<proteinExistence type="predicted"/>
<evidence type="ECO:0000256" key="1">
    <source>
        <dbReference type="SAM" id="Phobius"/>
    </source>
</evidence>
<dbReference type="Gene3D" id="3.90.550.10">
    <property type="entry name" value="Spore Coat Polysaccharide Biosynthesis Protein SpsA, Chain A"/>
    <property type="match status" value="1"/>
</dbReference>
<dbReference type="PANTHER" id="PTHR48090:SF7">
    <property type="entry name" value="RFBJ PROTEIN"/>
    <property type="match status" value="1"/>
</dbReference>
<dbReference type="GO" id="GO:0016740">
    <property type="term" value="F:transferase activity"/>
    <property type="evidence" value="ECO:0007669"/>
    <property type="project" value="UniProtKB-KW"/>
</dbReference>
<dbReference type="InterPro" id="IPR058718">
    <property type="entry name" value="Agl6_TM_C"/>
</dbReference>
<feature type="transmembrane region" description="Helical" evidence="1">
    <location>
        <begin position="318"/>
        <end position="337"/>
    </location>
</feature>